<evidence type="ECO:0000313" key="1">
    <source>
        <dbReference type="EMBL" id="MBX40632.1"/>
    </source>
</evidence>
<dbReference type="EMBL" id="GGEC01060148">
    <property type="protein sequence ID" value="MBX40632.1"/>
    <property type="molecule type" value="Transcribed_RNA"/>
</dbReference>
<accession>A0A2P2NDT7</accession>
<name>A0A2P2NDT7_RHIMU</name>
<sequence length="108" mass="11763">MWPPTRRPRVTAGLRWPPEMRPAAIITATTSACATATANNPTNVFSASLSEAMADPTPANTKRKVTINSTIRACMQSGWMASRRDPRAIFAIVTYRALLVDDVAMTNL</sequence>
<organism evidence="1">
    <name type="scientific">Rhizophora mucronata</name>
    <name type="common">Asiatic mangrove</name>
    <dbReference type="NCBI Taxonomy" id="61149"/>
    <lineage>
        <taxon>Eukaryota</taxon>
        <taxon>Viridiplantae</taxon>
        <taxon>Streptophyta</taxon>
        <taxon>Embryophyta</taxon>
        <taxon>Tracheophyta</taxon>
        <taxon>Spermatophyta</taxon>
        <taxon>Magnoliopsida</taxon>
        <taxon>eudicotyledons</taxon>
        <taxon>Gunneridae</taxon>
        <taxon>Pentapetalae</taxon>
        <taxon>rosids</taxon>
        <taxon>fabids</taxon>
        <taxon>Malpighiales</taxon>
        <taxon>Rhizophoraceae</taxon>
        <taxon>Rhizophora</taxon>
    </lineage>
</organism>
<proteinExistence type="predicted"/>
<dbReference type="PROSITE" id="PS51257">
    <property type="entry name" value="PROKAR_LIPOPROTEIN"/>
    <property type="match status" value="1"/>
</dbReference>
<dbReference type="AlphaFoldDB" id="A0A2P2NDT7"/>
<protein>
    <submittedName>
        <fullName evidence="1">Uncharacterized protein</fullName>
    </submittedName>
</protein>
<reference evidence="1" key="1">
    <citation type="submission" date="2018-02" db="EMBL/GenBank/DDBJ databases">
        <title>Rhizophora mucronata_Transcriptome.</title>
        <authorList>
            <person name="Meera S.P."/>
            <person name="Sreeshan A."/>
            <person name="Augustine A."/>
        </authorList>
    </citation>
    <scope>NUCLEOTIDE SEQUENCE</scope>
    <source>
        <tissue evidence="1">Leaf</tissue>
    </source>
</reference>